<feature type="region of interest" description="Disordered" evidence="1">
    <location>
        <begin position="64"/>
        <end position="115"/>
    </location>
</feature>
<organism evidence="2 3">
    <name type="scientific">Ceratopteris richardii</name>
    <name type="common">Triangle waterfern</name>
    <dbReference type="NCBI Taxonomy" id="49495"/>
    <lineage>
        <taxon>Eukaryota</taxon>
        <taxon>Viridiplantae</taxon>
        <taxon>Streptophyta</taxon>
        <taxon>Embryophyta</taxon>
        <taxon>Tracheophyta</taxon>
        <taxon>Polypodiopsida</taxon>
        <taxon>Polypodiidae</taxon>
        <taxon>Polypodiales</taxon>
        <taxon>Pteridineae</taxon>
        <taxon>Pteridaceae</taxon>
        <taxon>Parkerioideae</taxon>
        <taxon>Ceratopteris</taxon>
    </lineage>
</organism>
<evidence type="ECO:0000313" key="2">
    <source>
        <dbReference type="EMBL" id="KAH7446148.1"/>
    </source>
</evidence>
<accession>A0A8T2VGA9</accession>
<evidence type="ECO:0000313" key="3">
    <source>
        <dbReference type="Proteomes" id="UP000825935"/>
    </source>
</evidence>
<dbReference type="Proteomes" id="UP000825935">
    <property type="component" value="Chromosome 1"/>
</dbReference>
<keyword evidence="3" id="KW-1185">Reference proteome</keyword>
<dbReference type="AlphaFoldDB" id="A0A8T2VGA9"/>
<gene>
    <name evidence="2" type="ORF">KP509_01G041500</name>
</gene>
<proteinExistence type="predicted"/>
<protein>
    <submittedName>
        <fullName evidence="2">Uncharacterized protein</fullName>
    </submittedName>
</protein>
<evidence type="ECO:0000256" key="1">
    <source>
        <dbReference type="SAM" id="MobiDB-lite"/>
    </source>
</evidence>
<reference evidence="2" key="1">
    <citation type="submission" date="2021-08" db="EMBL/GenBank/DDBJ databases">
        <title>WGS assembly of Ceratopteris richardii.</title>
        <authorList>
            <person name="Marchant D.B."/>
            <person name="Chen G."/>
            <person name="Jenkins J."/>
            <person name="Shu S."/>
            <person name="Leebens-Mack J."/>
            <person name="Grimwood J."/>
            <person name="Schmutz J."/>
            <person name="Soltis P."/>
            <person name="Soltis D."/>
            <person name="Chen Z.-H."/>
        </authorList>
    </citation>
    <scope>NUCLEOTIDE SEQUENCE</scope>
    <source>
        <strain evidence="2">Whitten #5841</strain>
        <tissue evidence="2">Leaf</tissue>
    </source>
</reference>
<name>A0A8T2VGA9_CERRI</name>
<sequence>METGKDVARSNSSFGADVNGHHRSRRIGAIVNAIEEVRSATVIPAPHTVWGFPAQENPIENDHVLNEQSGPHLDAGAHPHANYFSDPRSENVEVHDDDGSHQNHRGASIDITRPH</sequence>
<comment type="caution">
    <text evidence="2">The sequence shown here is derived from an EMBL/GenBank/DDBJ whole genome shotgun (WGS) entry which is preliminary data.</text>
</comment>
<dbReference type="EMBL" id="CM035406">
    <property type="protein sequence ID" value="KAH7446148.1"/>
    <property type="molecule type" value="Genomic_DNA"/>
</dbReference>
<feature type="compositionally biased region" description="Basic and acidic residues" evidence="1">
    <location>
        <begin position="87"/>
        <end position="101"/>
    </location>
</feature>
<feature type="region of interest" description="Disordered" evidence="1">
    <location>
        <begin position="1"/>
        <end position="23"/>
    </location>
</feature>